<name>A0AAV9IWF3_CYACA</name>
<comment type="pathway">
    <text evidence="1">Purine metabolism; IMP biosynthesis via de novo pathway; IMP from 5-formamido-1-(5-phospho-D-ribosyl)imidazole-4-carboxamide: step 1/1.</text>
</comment>
<dbReference type="SUPFAM" id="SSF53927">
    <property type="entry name" value="Cytidine deaminase-like"/>
    <property type="match status" value="1"/>
</dbReference>
<dbReference type="GO" id="GO:0005829">
    <property type="term" value="C:cytosol"/>
    <property type="evidence" value="ECO:0007669"/>
    <property type="project" value="TreeGrafter"/>
</dbReference>
<evidence type="ECO:0000313" key="13">
    <source>
        <dbReference type="Proteomes" id="UP001301350"/>
    </source>
</evidence>
<evidence type="ECO:0000256" key="6">
    <source>
        <dbReference type="ARBA" id="ARBA00022801"/>
    </source>
</evidence>
<dbReference type="FunFam" id="3.40.140.20:FF:000002">
    <property type="entry name" value="Bifunctional purine biosynthesis protein PurH"/>
    <property type="match status" value="1"/>
</dbReference>
<feature type="domain" description="MGS-like" evidence="11">
    <location>
        <begin position="84"/>
        <end position="235"/>
    </location>
</feature>
<keyword evidence="7" id="KW-0511">Multifunctional enzyme</keyword>
<accession>A0AAV9IWF3</accession>
<dbReference type="PIRSF" id="PIRSF000414">
    <property type="entry name" value="AICARFT_IMPCHas"/>
    <property type="match status" value="1"/>
</dbReference>
<gene>
    <name evidence="12" type="ORF">CDCA_CDCA08G2421</name>
</gene>
<dbReference type="NCBIfam" id="NF002049">
    <property type="entry name" value="PRK00881.1"/>
    <property type="match status" value="1"/>
</dbReference>
<dbReference type="Pfam" id="PF02142">
    <property type="entry name" value="MGS"/>
    <property type="match status" value="1"/>
</dbReference>
<dbReference type="InterPro" id="IPR011607">
    <property type="entry name" value="MGS-like_dom"/>
</dbReference>
<dbReference type="SMART" id="SM00851">
    <property type="entry name" value="MGS"/>
    <property type="match status" value="1"/>
</dbReference>
<evidence type="ECO:0000256" key="2">
    <source>
        <dbReference type="ARBA" id="ARBA00004954"/>
    </source>
</evidence>
<evidence type="ECO:0000256" key="4">
    <source>
        <dbReference type="ARBA" id="ARBA00022679"/>
    </source>
</evidence>
<organism evidence="12 13">
    <name type="scientific">Cyanidium caldarium</name>
    <name type="common">Red alga</name>
    <dbReference type="NCBI Taxonomy" id="2771"/>
    <lineage>
        <taxon>Eukaryota</taxon>
        <taxon>Rhodophyta</taxon>
        <taxon>Bangiophyceae</taxon>
        <taxon>Cyanidiales</taxon>
        <taxon>Cyanidiaceae</taxon>
        <taxon>Cyanidium</taxon>
    </lineage>
</organism>
<dbReference type="PANTHER" id="PTHR11692">
    <property type="entry name" value="BIFUNCTIONAL PURINE BIOSYNTHESIS PROTEIN PURH"/>
    <property type="match status" value="1"/>
</dbReference>
<evidence type="ECO:0000313" key="12">
    <source>
        <dbReference type="EMBL" id="KAK4536396.1"/>
    </source>
</evidence>
<reference evidence="12 13" key="1">
    <citation type="submission" date="2022-07" db="EMBL/GenBank/DDBJ databases">
        <title>Genome-wide signatures of adaptation to extreme environments.</title>
        <authorList>
            <person name="Cho C.H."/>
            <person name="Yoon H.S."/>
        </authorList>
    </citation>
    <scope>NUCLEOTIDE SEQUENCE [LARGE SCALE GENOMIC DNA]</scope>
    <source>
        <strain evidence="12 13">DBV 063 E5</strain>
    </source>
</reference>
<dbReference type="FunFam" id="3.40.140.20:FF:000001">
    <property type="entry name" value="Bifunctional purine biosynthesis protein PurH"/>
    <property type="match status" value="1"/>
</dbReference>
<proteinExistence type="inferred from homology"/>
<dbReference type="CDD" id="cd01421">
    <property type="entry name" value="IMPCH"/>
    <property type="match status" value="1"/>
</dbReference>
<evidence type="ECO:0000256" key="3">
    <source>
        <dbReference type="ARBA" id="ARBA00007667"/>
    </source>
</evidence>
<keyword evidence="13" id="KW-1185">Reference proteome</keyword>
<dbReference type="EMBL" id="JANCYW010000008">
    <property type="protein sequence ID" value="KAK4536396.1"/>
    <property type="molecule type" value="Genomic_DNA"/>
</dbReference>
<dbReference type="Proteomes" id="UP001301350">
    <property type="component" value="Unassembled WGS sequence"/>
</dbReference>
<dbReference type="NCBIfam" id="TIGR00355">
    <property type="entry name" value="purH"/>
    <property type="match status" value="1"/>
</dbReference>
<comment type="pathway">
    <text evidence="2">Purine metabolism; IMP biosynthesis via de novo pathway; 5-formamido-1-(5-phospho-D-ribosyl)imidazole-4-carboxamide from 5-amino-1-(5-phospho-D-ribosyl)imidazole-4-carboxamide (10-formyl THF route): step 1/1.</text>
</comment>
<dbReference type="Gene3D" id="3.40.50.1380">
    <property type="entry name" value="Methylglyoxal synthase-like domain"/>
    <property type="match status" value="1"/>
</dbReference>
<keyword evidence="6" id="KW-0378">Hydrolase</keyword>
<dbReference type="FunFam" id="3.40.50.1380:FF:000001">
    <property type="entry name" value="Bifunctional purine biosynthesis protein PurH"/>
    <property type="match status" value="1"/>
</dbReference>
<comment type="catalytic activity">
    <reaction evidence="8">
        <text>(6R)-10-formyltetrahydrofolate + 5-amino-1-(5-phospho-beta-D-ribosyl)imidazole-4-carboxamide = 5-formamido-1-(5-phospho-D-ribosyl)imidazole-4-carboxamide + (6S)-5,6,7,8-tetrahydrofolate</text>
        <dbReference type="Rhea" id="RHEA:22192"/>
        <dbReference type="ChEBI" id="CHEBI:57453"/>
        <dbReference type="ChEBI" id="CHEBI:58467"/>
        <dbReference type="ChEBI" id="CHEBI:58475"/>
        <dbReference type="ChEBI" id="CHEBI:195366"/>
        <dbReference type="EC" id="2.1.2.3"/>
    </reaction>
</comment>
<dbReference type="PANTHER" id="PTHR11692:SF0">
    <property type="entry name" value="BIFUNCTIONAL PURINE BIOSYNTHESIS PROTEIN ATIC"/>
    <property type="match status" value="1"/>
</dbReference>
<evidence type="ECO:0000256" key="1">
    <source>
        <dbReference type="ARBA" id="ARBA00004844"/>
    </source>
</evidence>
<dbReference type="InterPro" id="IPR016193">
    <property type="entry name" value="Cytidine_deaminase-like"/>
</dbReference>
<dbReference type="InterPro" id="IPR036914">
    <property type="entry name" value="MGS-like_dom_sf"/>
</dbReference>
<dbReference type="PROSITE" id="PS51855">
    <property type="entry name" value="MGS"/>
    <property type="match status" value="1"/>
</dbReference>
<dbReference type="AlphaFoldDB" id="A0AAV9IWF3"/>
<dbReference type="SMART" id="SM00798">
    <property type="entry name" value="AICARFT_IMPCHas"/>
    <property type="match status" value="1"/>
</dbReference>
<dbReference type="HAMAP" id="MF_00139">
    <property type="entry name" value="PurH"/>
    <property type="match status" value="1"/>
</dbReference>
<dbReference type="SUPFAM" id="SSF52335">
    <property type="entry name" value="Methylglyoxal synthase-like"/>
    <property type="match status" value="1"/>
</dbReference>
<protein>
    <recommendedName>
        <fullName evidence="11">MGS-like domain-containing protein</fullName>
    </recommendedName>
</protein>
<dbReference type="InterPro" id="IPR024051">
    <property type="entry name" value="AICAR_Tfase_dup_dom_sf"/>
</dbReference>
<sequence>MPTAAAQRATPAATAFVTPIGGLRLRGRRCASNGRGHGRWGERAAPRGSGGWRGSGRRTMAPTGWCVAADGAAAASATSEPAASKAPAGAVKIERALITASDKTSLRDLGQFLHKQGVQIISTGGTAAKLSADGIPVTELSEYTGFPEMLDGRVKTLVPQVHAGILAVRADPAHLQTLQEQGIHKIDLVVVNLYPFEETVRSGANFDECIENVDIGGMALIRAAAKNHASVTVVTDVRQYGTLMTEMSENDGCTALALRRKLAAAAFSRCAAYDAVISSWFAEQLGERFPERIAFEGYLKQTLRYGENPHQQAAFYIDERGAASAGVASAEQIQGKEMSYNNIVDTDAALRLVSEFSEPACAIIKHANPCGAATGVSMEDAYLRALACDPVSAFGGVVALNRTIDKAVAEQIVKLFTEVVIAPDASAEALVLLATKKNLRVLLTGRMPDPQARSRTVKSVSGGFLVQTQDNVAAGADDLQVVTKRPPTEQELKDLLFAWKVCKHVKSNAIVYAGNGATVGIGAGQMSRVDASRIAAWKAQEASRNADEEVSRTVGSVVASDAYFPFADGLVAAADAGATAVIQPGGSKRDAEVITAADERDIAMVFTGTRHFLH</sequence>
<evidence type="ECO:0000256" key="7">
    <source>
        <dbReference type="ARBA" id="ARBA00023268"/>
    </source>
</evidence>
<keyword evidence="5" id="KW-0658">Purine biosynthesis</keyword>
<comment type="caution">
    <text evidence="12">The sequence shown here is derived from an EMBL/GenBank/DDBJ whole genome shotgun (WGS) entry which is preliminary data.</text>
</comment>
<evidence type="ECO:0000256" key="5">
    <source>
        <dbReference type="ARBA" id="ARBA00022755"/>
    </source>
</evidence>
<dbReference type="Pfam" id="PF01808">
    <property type="entry name" value="AICARFT_IMPCHas"/>
    <property type="match status" value="1"/>
</dbReference>
<dbReference type="GO" id="GO:0006189">
    <property type="term" value="P:'de novo' IMP biosynthetic process"/>
    <property type="evidence" value="ECO:0007669"/>
    <property type="project" value="TreeGrafter"/>
</dbReference>
<dbReference type="GO" id="GO:0004643">
    <property type="term" value="F:phosphoribosylaminoimidazolecarboxamide formyltransferase activity"/>
    <property type="evidence" value="ECO:0007669"/>
    <property type="project" value="UniProtKB-EC"/>
</dbReference>
<evidence type="ECO:0000256" key="9">
    <source>
        <dbReference type="ARBA" id="ARBA00050687"/>
    </source>
</evidence>
<dbReference type="InterPro" id="IPR002695">
    <property type="entry name" value="PurH-like"/>
</dbReference>
<evidence type="ECO:0000259" key="11">
    <source>
        <dbReference type="PROSITE" id="PS51855"/>
    </source>
</evidence>
<dbReference type="Gene3D" id="3.40.140.20">
    <property type="match status" value="2"/>
</dbReference>
<comment type="similarity">
    <text evidence="3">Belongs to the PurH family.</text>
</comment>
<evidence type="ECO:0000256" key="10">
    <source>
        <dbReference type="SAM" id="MobiDB-lite"/>
    </source>
</evidence>
<keyword evidence="4" id="KW-0808">Transferase</keyword>
<comment type="catalytic activity">
    <reaction evidence="9">
        <text>IMP + H2O = 5-formamido-1-(5-phospho-D-ribosyl)imidazole-4-carboxamide</text>
        <dbReference type="Rhea" id="RHEA:18445"/>
        <dbReference type="ChEBI" id="CHEBI:15377"/>
        <dbReference type="ChEBI" id="CHEBI:58053"/>
        <dbReference type="ChEBI" id="CHEBI:58467"/>
        <dbReference type="EC" id="3.5.4.10"/>
    </reaction>
</comment>
<dbReference type="GO" id="GO:0003937">
    <property type="term" value="F:IMP cyclohydrolase activity"/>
    <property type="evidence" value="ECO:0007669"/>
    <property type="project" value="UniProtKB-EC"/>
</dbReference>
<evidence type="ECO:0000256" key="8">
    <source>
        <dbReference type="ARBA" id="ARBA00050488"/>
    </source>
</evidence>
<feature type="region of interest" description="Disordered" evidence="10">
    <location>
        <begin position="33"/>
        <end position="57"/>
    </location>
</feature>